<accession>A0A9D1ACP9</accession>
<feature type="region of interest" description="Disordered" evidence="1">
    <location>
        <begin position="45"/>
        <end position="64"/>
    </location>
</feature>
<feature type="compositionally biased region" description="Gly residues" evidence="1">
    <location>
        <begin position="208"/>
        <end position="217"/>
    </location>
</feature>
<comment type="caution">
    <text evidence="4">The sequence shown here is derived from an EMBL/GenBank/DDBJ whole genome shotgun (WGS) entry which is preliminary data.</text>
</comment>
<reference evidence="4" key="2">
    <citation type="journal article" date="2021" name="PeerJ">
        <title>Extensive microbial diversity within the chicken gut microbiome revealed by metagenomics and culture.</title>
        <authorList>
            <person name="Gilroy R."/>
            <person name="Ravi A."/>
            <person name="Getino M."/>
            <person name="Pursley I."/>
            <person name="Horton D.L."/>
            <person name="Alikhan N.F."/>
            <person name="Baker D."/>
            <person name="Gharbi K."/>
            <person name="Hall N."/>
            <person name="Watson M."/>
            <person name="Adriaenssens E.M."/>
            <person name="Foster-Nyarko E."/>
            <person name="Jarju S."/>
            <person name="Secka A."/>
            <person name="Antonio M."/>
            <person name="Oren A."/>
            <person name="Chaudhuri R.R."/>
            <person name="La Ragione R."/>
            <person name="Hildebrand F."/>
            <person name="Pallen M.J."/>
        </authorList>
    </citation>
    <scope>NUCLEOTIDE SEQUENCE</scope>
    <source>
        <strain evidence="4">ChiSjej4B22-8148</strain>
    </source>
</reference>
<evidence type="ECO:0000256" key="1">
    <source>
        <dbReference type="SAM" id="MobiDB-lite"/>
    </source>
</evidence>
<dbReference type="Proteomes" id="UP000886757">
    <property type="component" value="Unassembled WGS sequence"/>
</dbReference>
<dbReference type="SMART" id="SM01324">
    <property type="entry name" value="YARHG"/>
    <property type="match status" value="1"/>
</dbReference>
<dbReference type="Pfam" id="PF13308">
    <property type="entry name" value="YARHG"/>
    <property type="match status" value="1"/>
</dbReference>
<evidence type="ECO:0000256" key="2">
    <source>
        <dbReference type="SAM" id="SignalP"/>
    </source>
</evidence>
<dbReference type="InterPro" id="IPR025582">
    <property type="entry name" value="YARHG_dom"/>
</dbReference>
<feature type="compositionally biased region" description="Low complexity" evidence="1">
    <location>
        <begin position="45"/>
        <end position="58"/>
    </location>
</feature>
<protein>
    <submittedName>
        <fullName evidence="4">YARHG domain-containing protein</fullName>
    </submittedName>
</protein>
<feature type="compositionally biased region" description="Gly residues" evidence="1">
    <location>
        <begin position="151"/>
        <end position="169"/>
    </location>
</feature>
<keyword evidence="2" id="KW-0732">Signal</keyword>
<proteinExistence type="predicted"/>
<feature type="signal peptide" evidence="2">
    <location>
        <begin position="1"/>
        <end position="28"/>
    </location>
</feature>
<reference evidence="4" key="1">
    <citation type="submission" date="2020-10" db="EMBL/GenBank/DDBJ databases">
        <authorList>
            <person name="Gilroy R."/>
        </authorList>
    </citation>
    <scope>NUCLEOTIDE SEQUENCE</scope>
    <source>
        <strain evidence="4">ChiSjej4B22-8148</strain>
    </source>
</reference>
<evidence type="ECO:0000313" key="4">
    <source>
        <dbReference type="EMBL" id="HIR14118.1"/>
    </source>
</evidence>
<feature type="domain" description="YARHG" evidence="3">
    <location>
        <begin position="259"/>
        <end position="347"/>
    </location>
</feature>
<feature type="compositionally biased region" description="Gly residues" evidence="1">
    <location>
        <begin position="124"/>
        <end position="137"/>
    </location>
</feature>
<feature type="chain" id="PRO_5038993690" evidence="2">
    <location>
        <begin position="29"/>
        <end position="356"/>
    </location>
</feature>
<dbReference type="InterPro" id="IPR038434">
    <property type="entry name" value="YARHG_sf"/>
</dbReference>
<dbReference type="Gene3D" id="1.20.58.1690">
    <property type="match status" value="1"/>
</dbReference>
<feature type="compositionally biased region" description="Gly residues" evidence="1">
    <location>
        <begin position="179"/>
        <end position="199"/>
    </location>
</feature>
<dbReference type="EMBL" id="DVGK01000108">
    <property type="protein sequence ID" value="HIR14118.1"/>
    <property type="molecule type" value="Genomic_DNA"/>
</dbReference>
<gene>
    <name evidence="4" type="ORF">IAB31_09380</name>
</gene>
<feature type="compositionally biased region" description="Polar residues" evidence="1">
    <location>
        <begin position="70"/>
        <end position="80"/>
    </location>
</feature>
<feature type="region of interest" description="Disordered" evidence="1">
    <location>
        <begin position="70"/>
        <end position="258"/>
    </location>
</feature>
<sequence length="356" mass="35907">MKKKRNIIRKNSGFIVGCVIAAGASVFAADVVMTDVLPGVQVSRGTSETEGFTEGTLESETETERTYETNAFTITASGSVINGVETESETESETGTDGEQQNTADDGTGNDGNGTGDGSYSDGSGTGDGGTGDGGTSDGSSTGGDSTSDGSGSGDGSTSGGSSAGGGSISDGSSTGDGSTSGGSSAGGGSISDGSGTGDGSTSDGSSAGDGSGGSTGDGSYDQPIEIYDPGNGDYTYTDGSGSSGDGSSSGDSSAYTPDDVIIQGISSRYISESELYNYDLGQLRLIRNEIFALNGRIFRSQDLADYFSQRSWYVPTYDPDEFDANMYYYLNDYEEANLQVILNYEAALAAATSEN</sequence>
<name>A0A9D1ACP9_9FIRM</name>
<evidence type="ECO:0000259" key="3">
    <source>
        <dbReference type="SMART" id="SM01324"/>
    </source>
</evidence>
<dbReference type="AlphaFoldDB" id="A0A9D1ACP9"/>
<feature type="compositionally biased region" description="Acidic residues" evidence="1">
    <location>
        <begin position="86"/>
        <end position="96"/>
    </location>
</feature>
<feature type="compositionally biased region" description="Low complexity" evidence="1">
    <location>
        <begin position="138"/>
        <end position="150"/>
    </location>
</feature>
<organism evidence="4 5">
    <name type="scientific">Candidatus Choladousia intestinavium</name>
    <dbReference type="NCBI Taxonomy" id="2840727"/>
    <lineage>
        <taxon>Bacteria</taxon>
        <taxon>Bacillati</taxon>
        <taxon>Bacillota</taxon>
        <taxon>Clostridia</taxon>
        <taxon>Lachnospirales</taxon>
        <taxon>Lachnospiraceae</taxon>
        <taxon>Lachnospiraceae incertae sedis</taxon>
        <taxon>Candidatus Choladousia</taxon>
    </lineage>
</organism>
<feature type="compositionally biased region" description="Low complexity" evidence="1">
    <location>
        <begin position="97"/>
        <end position="107"/>
    </location>
</feature>
<evidence type="ECO:0000313" key="5">
    <source>
        <dbReference type="Proteomes" id="UP000886757"/>
    </source>
</evidence>